<dbReference type="Gene3D" id="1.10.10.60">
    <property type="entry name" value="Homeodomain-like"/>
    <property type="match status" value="2"/>
</dbReference>
<feature type="domain" description="Myb-like" evidence="2">
    <location>
        <begin position="554"/>
        <end position="622"/>
    </location>
</feature>
<name>A0AAD4TJ11_9MAGN</name>
<feature type="region of interest" description="Disordered" evidence="1">
    <location>
        <begin position="55"/>
        <end position="277"/>
    </location>
</feature>
<evidence type="ECO:0000259" key="2">
    <source>
        <dbReference type="PROSITE" id="PS50090"/>
    </source>
</evidence>
<feature type="compositionally biased region" description="Basic and acidic residues" evidence="1">
    <location>
        <begin position="153"/>
        <end position="170"/>
    </location>
</feature>
<dbReference type="PROSITE" id="PS50090">
    <property type="entry name" value="MYB_LIKE"/>
    <property type="match status" value="2"/>
</dbReference>
<dbReference type="PANTHER" id="PTHR47430:SF4">
    <property type="entry name" value="GB|AAC33480.1"/>
    <property type="match status" value="1"/>
</dbReference>
<gene>
    <name evidence="3" type="ORF">MKW98_018918</name>
</gene>
<evidence type="ECO:0000313" key="3">
    <source>
        <dbReference type="EMBL" id="KAI3959328.1"/>
    </source>
</evidence>
<proteinExistence type="predicted"/>
<dbReference type="EMBL" id="JAJJMB010001069">
    <property type="protein sequence ID" value="KAI3959328.1"/>
    <property type="molecule type" value="Genomic_DNA"/>
</dbReference>
<dbReference type="AlphaFoldDB" id="A0AAD4TJ11"/>
<reference evidence="3" key="1">
    <citation type="submission" date="2022-04" db="EMBL/GenBank/DDBJ databases">
        <title>A functionally conserved STORR gene fusion in Papaver species that diverged 16.8 million years ago.</title>
        <authorList>
            <person name="Catania T."/>
        </authorList>
    </citation>
    <scope>NUCLEOTIDE SEQUENCE</scope>
    <source>
        <strain evidence="3">S-188037</strain>
    </source>
</reference>
<dbReference type="PANTHER" id="PTHR47430">
    <property type="entry name" value="GB|AAC33480.1"/>
    <property type="match status" value="1"/>
</dbReference>
<accession>A0AAD4TJ11</accession>
<feature type="compositionally biased region" description="Basic and acidic residues" evidence="1">
    <location>
        <begin position="296"/>
        <end position="310"/>
    </location>
</feature>
<protein>
    <recommendedName>
        <fullName evidence="2">Myb-like domain-containing protein</fullName>
    </recommendedName>
</protein>
<evidence type="ECO:0000256" key="1">
    <source>
        <dbReference type="SAM" id="MobiDB-lite"/>
    </source>
</evidence>
<keyword evidence="4" id="KW-1185">Reference proteome</keyword>
<sequence>MLKATIGLYEEEEDINRLKLNYHLILSSSLRFISFGYIKSLIPPGMDEEVILQKSEKKKHKRIKEKEALSSSEVPIEEKKKHKKSKEKETLSSSEVSTDMGGAQKVKGSEEKKVVSDNGKEGSGKRKKKKDQEKEKVTKCSDVECSTDQAAFKGKDHIDVSGAVEKDKGTKNKRKNTTGGDSGESYIEKSGGEAQSGSRSSKKRNREGKEDLSSSEVPTEKKNHKRNKEREALSSSEVSTDVGGAKKVKGSEKKEGVPDNGKEKSGKRKNKKDKEMVMECSDVECATDQAASKWKDHIGVNKKENNEHLKTGKGKMNENGGDSGESYIEKSGGVAQSGSRSSKKRNREEEVLDVAIGEGKEKKKKRAKLDANTENMKANVGDVDIENNFGSNVHLRNSDSKNSSKRVKFASHVAVFPSSDGQDDRQENLRNKLVQGKRFTRQEDQIIKDAVHNYIEAHKLGAKGLDMILHCKKYPMIRNCWKEIGAALPYRPYEAVYQRGHTLFERADSCKWTEDEKAFVLKFYEKHGPDWKGLGQALGKHRHHVRDTWRRIFRAGLKTGNWDQSEYQSLFNLVNKDLRMRMYEERASKHGLIRDNISWQAISNRLATRTQMKCCIKWYDQLSSSMVKEGKWADTDDYRLLDELFRLDACCIEDVDWDNLLKHRPGDITLKRWRQMVNHIGIHGLQSFAGKVEVLAKRYCPELLEVREVLDSRPVVD</sequence>
<dbReference type="SUPFAM" id="SSF46689">
    <property type="entry name" value="Homeodomain-like"/>
    <property type="match status" value="1"/>
</dbReference>
<dbReference type="InterPro" id="IPR009057">
    <property type="entry name" value="Homeodomain-like_sf"/>
</dbReference>
<feature type="compositionally biased region" description="Basic and acidic residues" evidence="1">
    <location>
        <begin position="107"/>
        <end position="142"/>
    </location>
</feature>
<feature type="domain" description="Myb-like" evidence="2">
    <location>
        <begin position="511"/>
        <end position="553"/>
    </location>
</feature>
<comment type="caution">
    <text evidence="3">The sequence shown here is derived from an EMBL/GenBank/DDBJ whole genome shotgun (WGS) entry which is preliminary data.</text>
</comment>
<feature type="region of interest" description="Disordered" evidence="1">
    <location>
        <begin position="296"/>
        <end position="350"/>
    </location>
</feature>
<evidence type="ECO:0000313" key="4">
    <source>
        <dbReference type="Proteomes" id="UP001202328"/>
    </source>
</evidence>
<organism evidence="3 4">
    <name type="scientific">Papaver atlanticum</name>
    <dbReference type="NCBI Taxonomy" id="357466"/>
    <lineage>
        <taxon>Eukaryota</taxon>
        <taxon>Viridiplantae</taxon>
        <taxon>Streptophyta</taxon>
        <taxon>Embryophyta</taxon>
        <taxon>Tracheophyta</taxon>
        <taxon>Spermatophyta</taxon>
        <taxon>Magnoliopsida</taxon>
        <taxon>Ranunculales</taxon>
        <taxon>Papaveraceae</taxon>
        <taxon>Papaveroideae</taxon>
        <taxon>Papaver</taxon>
    </lineage>
</organism>
<dbReference type="Proteomes" id="UP001202328">
    <property type="component" value="Unassembled WGS sequence"/>
</dbReference>
<feature type="compositionally biased region" description="Basic and acidic residues" evidence="1">
    <location>
        <begin position="249"/>
        <end position="264"/>
    </location>
</feature>
<dbReference type="InterPro" id="IPR001005">
    <property type="entry name" value="SANT/Myb"/>
</dbReference>
<dbReference type="SMART" id="SM00717">
    <property type="entry name" value="SANT"/>
    <property type="match status" value="2"/>
</dbReference>
<dbReference type="Pfam" id="PF13921">
    <property type="entry name" value="Myb_DNA-bind_6"/>
    <property type="match status" value="1"/>
</dbReference>